<evidence type="ECO:0000256" key="7">
    <source>
        <dbReference type="SAM" id="SignalP"/>
    </source>
</evidence>
<dbReference type="SUPFAM" id="SSF46626">
    <property type="entry name" value="Cytochrome c"/>
    <property type="match status" value="1"/>
</dbReference>
<feature type="chain" id="PRO_5013166041" evidence="7">
    <location>
        <begin position="27"/>
        <end position="146"/>
    </location>
</feature>
<evidence type="ECO:0000313" key="9">
    <source>
        <dbReference type="EMBL" id="SNB59935.1"/>
    </source>
</evidence>
<dbReference type="InterPro" id="IPR030991">
    <property type="entry name" value="c550_proteobact"/>
</dbReference>
<feature type="domain" description="Cytochrome c" evidence="8">
    <location>
        <begin position="61"/>
        <end position="143"/>
    </location>
</feature>
<keyword evidence="5 6" id="KW-0408">Iron</keyword>
<proteinExistence type="predicted"/>
<evidence type="ECO:0000256" key="2">
    <source>
        <dbReference type="ARBA" id="ARBA00022617"/>
    </source>
</evidence>
<dbReference type="PANTHER" id="PTHR37823">
    <property type="entry name" value="CYTOCHROME C-553-LIKE"/>
    <property type="match status" value="1"/>
</dbReference>
<dbReference type="GO" id="GO:0046872">
    <property type="term" value="F:metal ion binding"/>
    <property type="evidence" value="ECO:0007669"/>
    <property type="project" value="UniProtKB-KW"/>
</dbReference>
<keyword evidence="10" id="KW-1185">Reference proteome</keyword>
<name>A0A212QKR1_RHOAC</name>
<dbReference type="InterPro" id="IPR009056">
    <property type="entry name" value="Cyt_c-like_dom"/>
</dbReference>
<dbReference type="PROSITE" id="PS51007">
    <property type="entry name" value="CYTC"/>
    <property type="match status" value="1"/>
</dbReference>
<evidence type="ECO:0000313" key="10">
    <source>
        <dbReference type="Proteomes" id="UP000198418"/>
    </source>
</evidence>
<evidence type="ECO:0000259" key="8">
    <source>
        <dbReference type="PROSITE" id="PS51007"/>
    </source>
</evidence>
<evidence type="ECO:0000256" key="1">
    <source>
        <dbReference type="ARBA" id="ARBA00022448"/>
    </source>
</evidence>
<dbReference type="Pfam" id="PF13442">
    <property type="entry name" value="Cytochrome_CBB3"/>
    <property type="match status" value="1"/>
</dbReference>
<dbReference type="EMBL" id="FYDG01000001">
    <property type="protein sequence ID" value="SNB59935.1"/>
    <property type="molecule type" value="Genomic_DNA"/>
</dbReference>
<evidence type="ECO:0000256" key="6">
    <source>
        <dbReference type="PROSITE-ProRule" id="PRU00433"/>
    </source>
</evidence>
<feature type="signal peptide" evidence="7">
    <location>
        <begin position="1"/>
        <end position="26"/>
    </location>
</feature>
<dbReference type="GO" id="GO:0009055">
    <property type="term" value="F:electron transfer activity"/>
    <property type="evidence" value="ECO:0007669"/>
    <property type="project" value="InterPro"/>
</dbReference>
<dbReference type="PANTHER" id="PTHR37823:SF4">
    <property type="entry name" value="MENAQUINOL-CYTOCHROME C REDUCTASE CYTOCHROME B_C SUBUNIT"/>
    <property type="match status" value="1"/>
</dbReference>
<keyword evidence="1" id="KW-0813">Transport</keyword>
<dbReference type="GO" id="GO:0020037">
    <property type="term" value="F:heme binding"/>
    <property type="evidence" value="ECO:0007669"/>
    <property type="project" value="InterPro"/>
</dbReference>
<evidence type="ECO:0000256" key="5">
    <source>
        <dbReference type="ARBA" id="ARBA00023004"/>
    </source>
</evidence>
<keyword evidence="7" id="KW-0732">Signal</keyword>
<dbReference type="Gene3D" id="1.10.760.10">
    <property type="entry name" value="Cytochrome c-like domain"/>
    <property type="match status" value="1"/>
</dbReference>
<sequence>MSSFTRKLGISLFFCASVLGVGRVLAHGDVVPQAIDTTGLPSLGSDWLEKNPYRGTKDQALATKIGSSGFNQNCARCHGLEAESGGLAPDLRYLDKAEDGDGWFINRVRHGYNQNGVQKMPIWEGILSQEAMWAIRTYLDTRYAGD</sequence>
<protein>
    <submittedName>
        <fullName evidence="9">Cytochrome c-550 PedF</fullName>
    </submittedName>
</protein>
<gene>
    <name evidence="9" type="ORF">SAMN06265338_101702</name>
</gene>
<dbReference type="Proteomes" id="UP000198418">
    <property type="component" value="Unassembled WGS sequence"/>
</dbReference>
<accession>A0A212QKR1</accession>
<dbReference type="NCBIfam" id="TIGR04494">
    <property type="entry name" value="c550_PedF"/>
    <property type="match status" value="1"/>
</dbReference>
<organism evidence="9 10">
    <name type="scientific">Rhodoblastus acidophilus</name>
    <name type="common">Rhodopseudomonas acidophila</name>
    <dbReference type="NCBI Taxonomy" id="1074"/>
    <lineage>
        <taxon>Bacteria</taxon>
        <taxon>Pseudomonadati</taxon>
        <taxon>Pseudomonadota</taxon>
        <taxon>Alphaproteobacteria</taxon>
        <taxon>Hyphomicrobiales</taxon>
        <taxon>Rhodoblastaceae</taxon>
        <taxon>Rhodoblastus</taxon>
    </lineage>
</organism>
<reference evidence="10" key="1">
    <citation type="submission" date="2017-06" db="EMBL/GenBank/DDBJ databases">
        <authorList>
            <person name="Varghese N."/>
            <person name="Submissions S."/>
        </authorList>
    </citation>
    <scope>NUCLEOTIDE SEQUENCE [LARGE SCALE GENOMIC DNA]</scope>
    <source>
        <strain evidence="10">DSM 137</strain>
    </source>
</reference>
<dbReference type="RefSeq" id="WP_244593112.1">
    <property type="nucleotide sequence ID" value="NZ_FYDG01000001.1"/>
</dbReference>
<dbReference type="InterPro" id="IPR036909">
    <property type="entry name" value="Cyt_c-like_dom_sf"/>
</dbReference>
<dbReference type="AlphaFoldDB" id="A0A212QKR1"/>
<keyword evidence="3 6" id="KW-0479">Metal-binding</keyword>
<dbReference type="InterPro" id="IPR051811">
    <property type="entry name" value="Cytochrome_c550/c551-like"/>
</dbReference>
<evidence type="ECO:0000256" key="3">
    <source>
        <dbReference type="ARBA" id="ARBA00022723"/>
    </source>
</evidence>
<keyword evidence="4" id="KW-0249">Electron transport</keyword>
<evidence type="ECO:0000256" key="4">
    <source>
        <dbReference type="ARBA" id="ARBA00022982"/>
    </source>
</evidence>
<keyword evidence="2 6" id="KW-0349">Heme</keyword>